<feature type="transmembrane region" description="Helical" evidence="1">
    <location>
        <begin position="233"/>
        <end position="250"/>
    </location>
</feature>
<feature type="transmembrane region" description="Helical" evidence="1">
    <location>
        <begin position="173"/>
        <end position="192"/>
    </location>
</feature>
<evidence type="ECO:0000313" key="3">
    <source>
        <dbReference type="Proteomes" id="UP000281691"/>
    </source>
</evidence>
<keyword evidence="1" id="KW-1133">Transmembrane helix</keyword>
<accession>A0A3N4VRK6</accession>
<dbReference type="RefSeq" id="WP_124210313.1">
    <property type="nucleotide sequence ID" value="NZ_CP016615.1"/>
</dbReference>
<feature type="transmembrane region" description="Helical" evidence="1">
    <location>
        <begin position="204"/>
        <end position="221"/>
    </location>
</feature>
<dbReference type="Proteomes" id="UP000281691">
    <property type="component" value="Unassembled WGS sequence"/>
</dbReference>
<feature type="transmembrane region" description="Helical" evidence="1">
    <location>
        <begin position="50"/>
        <end position="76"/>
    </location>
</feature>
<evidence type="ECO:0008006" key="4">
    <source>
        <dbReference type="Google" id="ProtNLM"/>
    </source>
</evidence>
<comment type="caution">
    <text evidence="2">The sequence shown here is derived from an EMBL/GenBank/DDBJ whole genome shotgun (WGS) entry which is preliminary data.</text>
</comment>
<sequence length="255" mass="28841">MKTIKEKSQKLLQHLNYHYQQFENYFTSGSFGVKFYPFLMYPCIRHSQLLVIRLFAILSVFIGIYFFFAEFITILFSPSLLTYTQHTLFELAQPIGTIIDDRVLQLSPLSFAVRASFLLQGYLFALIYLFAVTRTTQGFRVMSSILSICFASGMALIYSAQGGKFTEGGLQNLGMGITFCLGNIILIITGLTINSPKLIFFKRFSLIAGIIGLTAIIFSLFEPTSYLPILERLSLYTILSWEIVAGFAILKQVNK</sequence>
<gene>
    <name evidence="2" type="ORF">EDC46_0106</name>
</gene>
<proteinExistence type="predicted"/>
<dbReference type="EMBL" id="RKQP01000001">
    <property type="protein sequence ID" value="RPE85726.1"/>
    <property type="molecule type" value="Genomic_DNA"/>
</dbReference>
<keyword evidence="1" id="KW-0812">Transmembrane</keyword>
<keyword evidence="3" id="KW-1185">Reference proteome</keyword>
<evidence type="ECO:0000313" key="2">
    <source>
        <dbReference type="EMBL" id="RPE85726.1"/>
    </source>
</evidence>
<protein>
    <recommendedName>
        <fullName evidence="4">DUF998 domain-containing protein</fullName>
    </recommendedName>
</protein>
<organism evidence="2 3">
    <name type="scientific">Vespertiliibacter pulmonis</name>
    <dbReference type="NCBI Taxonomy" id="1443036"/>
    <lineage>
        <taxon>Bacteria</taxon>
        <taxon>Pseudomonadati</taxon>
        <taxon>Pseudomonadota</taxon>
        <taxon>Gammaproteobacteria</taxon>
        <taxon>Pasteurellales</taxon>
        <taxon>Pasteurellaceae</taxon>
        <taxon>Vespertiliibacter</taxon>
    </lineage>
</organism>
<feature type="transmembrane region" description="Helical" evidence="1">
    <location>
        <begin position="143"/>
        <end position="161"/>
    </location>
</feature>
<dbReference type="AlphaFoldDB" id="A0A3N4VRK6"/>
<name>A0A3N4VRK6_9PAST</name>
<keyword evidence="1" id="KW-0472">Membrane</keyword>
<evidence type="ECO:0000256" key="1">
    <source>
        <dbReference type="SAM" id="Phobius"/>
    </source>
</evidence>
<reference evidence="2 3" key="1">
    <citation type="submission" date="2018-11" db="EMBL/GenBank/DDBJ databases">
        <title>Genomic Encyclopedia of Type Strains, Phase IV (KMG-IV): sequencing the most valuable type-strain genomes for metagenomic binning, comparative biology and taxonomic classification.</title>
        <authorList>
            <person name="Goeker M."/>
        </authorList>
    </citation>
    <scope>NUCLEOTIDE SEQUENCE [LARGE SCALE GENOMIC DNA]</scope>
    <source>
        <strain evidence="2 3">DSM 27238</strain>
    </source>
</reference>
<dbReference type="OrthoDB" id="5690237at2"/>
<feature type="transmembrane region" description="Helical" evidence="1">
    <location>
        <begin position="111"/>
        <end position="131"/>
    </location>
</feature>